<proteinExistence type="predicted"/>
<reference evidence="1 2" key="1">
    <citation type="submission" date="2024-09" db="EMBL/GenBank/DDBJ databases">
        <authorList>
            <person name="Sun Q."/>
            <person name="Mori K."/>
        </authorList>
    </citation>
    <scope>NUCLEOTIDE SEQUENCE [LARGE SCALE GENOMIC DNA]</scope>
    <source>
        <strain evidence="1 2">NCAIM B.02481</strain>
    </source>
</reference>
<gene>
    <name evidence="1" type="ORF">ACFFGA_04255</name>
</gene>
<evidence type="ECO:0000313" key="1">
    <source>
        <dbReference type="EMBL" id="MFC0603755.1"/>
    </source>
</evidence>
<organism evidence="1 2">
    <name type="scientific">Winogradskyella pulchriflava</name>
    <dbReference type="NCBI Taxonomy" id="1110688"/>
    <lineage>
        <taxon>Bacteria</taxon>
        <taxon>Pseudomonadati</taxon>
        <taxon>Bacteroidota</taxon>
        <taxon>Flavobacteriia</taxon>
        <taxon>Flavobacteriales</taxon>
        <taxon>Flavobacteriaceae</taxon>
        <taxon>Winogradskyella</taxon>
    </lineage>
</organism>
<evidence type="ECO:0008006" key="3">
    <source>
        <dbReference type="Google" id="ProtNLM"/>
    </source>
</evidence>
<sequence>MRKSILIIATVVLGLTTLNAINLKMTLNSEISVEINEDNIVEVYDWKVTTRNGESSGTAQSLEEAKRMIKLFSNGEIVLEQQITSFKMLASEASNNNNRLYYWKVESNYGNSDGFASSEATAKKMIALVAKGDIVSYKVIASKKL</sequence>
<dbReference type="EMBL" id="JBHLTQ010000001">
    <property type="protein sequence ID" value="MFC0603755.1"/>
    <property type="molecule type" value="Genomic_DNA"/>
</dbReference>
<name>A0ABV6Q644_9FLAO</name>
<dbReference type="Proteomes" id="UP001589832">
    <property type="component" value="Unassembled WGS sequence"/>
</dbReference>
<protein>
    <recommendedName>
        <fullName evidence="3">DUF4430 domain-containing protein</fullName>
    </recommendedName>
</protein>
<dbReference type="RefSeq" id="WP_386060121.1">
    <property type="nucleotide sequence ID" value="NZ_JBHLTQ010000001.1"/>
</dbReference>
<comment type="caution">
    <text evidence="1">The sequence shown here is derived from an EMBL/GenBank/DDBJ whole genome shotgun (WGS) entry which is preliminary data.</text>
</comment>
<keyword evidence="2" id="KW-1185">Reference proteome</keyword>
<evidence type="ECO:0000313" key="2">
    <source>
        <dbReference type="Proteomes" id="UP001589832"/>
    </source>
</evidence>
<accession>A0ABV6Q644</accession>